<keyword evidence="2" id="KW-1185">Reference proteome</keyword>
<dbReference type="Proteomes" id="UP000029120">
    <property type="component" value="Chromosome 3"/>
</dbReference>
<organism evidence="1 2">
    <name type="scientific">Arabis alpina</name>
    <name type="common">Alpine rock-cress</name>
    <dbReference type="NCBI Taxonomy" id="50452"/>
    <lineage>
        <taxon>Eukaryota</taxon>
        <taxon>Viridiplantae</taxon>
        <taxon>Streptophyta</taxon>
        <taxon>Embryophyta</taxon>
        <taxon>Tracheophyta</taxon>
        <taxon>Spermatophyta</taxon>
        <taxon>Magnoliopsida</taxon>
        <taxon>eudicotyledons</taxon>
        <taxon>Gunneridae</taxon>
        <taxon>Pentapetalae</taxon>
        <taxon>rosids</taxon>
        <taxon>malvids</taxon>
        <taxon>Brassicales</taxon>
        <taxon>Brassicaceae</taxon>
        <taxon>Arabideae</taxon>
        <taxon>Arabis</taxon>
    </lineage>
</organism>
<evidence type="ECO:0000313" key="2">
    <source>
        <dbReference type="Proteomes" id="UP000029120"/>
    </source>
</evidence>
<dbReference type="Gramene" id="KFK39631">
    <property type="protein sequence ID" value="KFK39631"/>
    <property type="gene ID" value="AALP_AA3G268700"/>
</dbReference>
<evidence type="ECO:0000313" key="1">
    <source>
        <dbReference type="EMBL" id="KFK39631.1"/>
    </source>
</evidence>
<dbReference type="AlphaFoldDB" id="A0A087HBX9"/>
<reference evidence="2" key="1">
    <citation type="journal article" date="2015" name="Nat. Plants">
        <title>Genome expansion of Arabis alpina linked with retrotransposition and reduced symmetric DNA methylation.</title>
        <authorList>
            <person name="Willing E.M."/>
            <person name="Rawat V."/>
            <person name="Mandakova T."/>
            <person name="Maumus F."/>
            <person name="James G.V."/>
            <person name="Nordstroem K.J."/>
            <person name="Becker C."/>
            <person name="Warthmann N."/>
            <person name="Chica C."/>
            <person name="Szarzynska B."/>
            <person name="Zytnicki M."/>
            <person name="Albani M.C."/>
            <person name="Kiefer C."/>
            <person name="Bergonzi S."/>
            <person name="Castaings L."/>
            <person name="Mateos J.L."/>
            <person name="Berns M.C."/>
            <person name="Bujdoso N."/>
            <person name="Piofczyk T."/>
            <person name="de Lorenzo L."/>
            <person name="Barrero-Sicilia C."/>
            <person name="Mateos I."/>
            <person name="Piednoel M."/>
            <person name="Hagmann J."/>
            <person name="Chen-Min-Tao R."/>
            <person name="Iglesias-Fernandez R."/>
            <person name="Schuster S.C."/>
            <person name="Alonso-Blanco C."/>
            <person name="Roudier F."/>
            <person name="Carbonero P."/>
            <person name="Paz-Ares J."/>
            <person name="Davis S.J."/>
            <person name="Pecinka A."/>
            <person name="Quesneville H."/>
            <person name="Colot V."/>
            <person name="Lysak M.A."/>
            <person name="Weigel D."/>
            <person name="Coupland G."/>
            <person name="Schneeberger K."/>
        </authorList>
    </citation>
    <scope>NUCLEOTIDE SEQUENCE [LARGE SCALE GENOMIC DNA]</scope>
    <source>
        <strain evidence="2">cv. Pajares</strain>
    </source>
</reference>
<accession>A0A087HBX9</accession>
<sequence>MQHDSVIKWLVSSTETHAFLELYACPFLSVCASADVERFEAMWMMTHSSNPANLNVCKL</sequence>
<protein>
    <submittedName>
        <fullName evidence="1">Uncharacterized protein</fullName>
    </submittedName>
</protein>
<gene>
    <name evidence="1" type="ordered locus">AALP_Aa3g268700</name>
</gene>
<dbReference type="EMBL" id="CM002871">
    <property type="protein sequence ID" value="KFK39631.1"/>
    <property type="molecule type" value="Genomic_DNA"/>
</dbReference>
<proteinExistence type="predicted"/>
<name>A0A087HBX9_ARAAL</name>